<feature type="compositionally biased region" description="Polar residues" evidence="1">
    <location>
        <begin position="80"/>
        <end position="91"/>
    </location>
</feature>
<dbReference type="HOGENOM" id="CLU_295804_0_0_1"/>
<evidence type="ECO:0000256" key="1">
    <source>
        <dbReference type="SAM" id="MobiDB-lite"/>
    </source>
</evidence>
<evidence type="ECO:0000313" key="3">
    <source>
        <dbReference type="Proteomes" id="UP000027361"/>
    </source>
</evidence>
<dbReference type="InParanoid" id="A0A066VVE5"/>
<feature type="compositionally biased region" description="Pro residues" evidence="1">
    <location>
        <begin position="851"/>
        <end position="863"/>
    </location>
</feature>
<evidence type="ECO:0000313" key="2">
    <source>
        <dbReference type="EMBL" id="KDN45441.1"/>
    </source>
</evidence>
<feature type="region of interest" description="Disordered" evidence="1">
    <location>
        <begin position="846"/>
        <end position="868"/>
    </location>
</feature>
<feature type="compositionally biased region" description="Acidic residues" evidence="1">
    <location>
        <begin position="307"/>
        <end position="317"/>
    </location>
</feature>
<organism evidence="2 3">
    <name type="scientific">Tilletiaria anomala (strain ATCC 24038 / CBS 436.72 / UBC 951)</name>
    <dbReference type="NCBI Taxonomy" id="1037660"/>
    <lineage>
        <taxon>Eukaryota</taxon>
        <taxon>Fungi</taxon>
        <taxon>Dikarya</taxon>
        <taxon>Basidiomycota</taxon>
        <taxon>Ustilaginomycotina</taxon>
        <taxon>Exobasidiomycetes</taxon>
        <taxon>Georgefischeriales</taxon>
        <taxon>Tilletiariaceae</taxon>
        <taxon>Tilletiaria</taxon>
    </lineage>
</organism>
<feature type="region of interest" description="Disordered" evidence="1">
    <location>
        <begin position="137"/>
        <end position="167"/>
    </location>
</feature>
<dbReference type="RefSeq" id="XP_013243174.1">
    <property type="nucleotide sequence ID" value="XM_013387720.1"/>
</dbReference>
<accession>A0A066VVE5</accession>
<dbReference type="Proteomes" id="UP000027361">
    <property type="component" value="Unassembled WGS sequence"/>
</dbReference>
<feature type="region of interest" description="Disordered" evidence="1">
    <location>
        <begin position="1"/>
        <end position="27"/>
    </location>
</feature>
<feature type="compositionally biased region" description="Low complexity" evidence="1">
    <location>
        <begin position="447"/>
        <end position="457"/>
    </location>
</feature>
<feature type="compositionally biased region" description="Acidic residues" evidence="1">
    <location>
        <begin position="506"/>
        <end position="515"/>
    </location>
</feature>
<name>A0A066VVE5_TILAU</name>
<feature type="region of interest" description="Disordered" evidence="1">
    <location>
        <begin position="649"/>
        <end position="678"/>
    </location>
</feature>
<sequence length="1022" mass="106874">MHLTTQPQGAVGATRANGPSAQDGPGSPLPCWRCTARMSCAFEEQQQQQQQQCDNTFSHLARPIAVHGTRTASEDLNLTCSNDPCPSTSTGASTRRRIASNNNSSSSTSTKIRPGTASTAMIAYSYSTGTACRGAALPGHTSWEHERDSASSGATPQTSFTSASPVSDFGPRLGLGLGLGLGIGLGLDAPIELERYAAAAVNGDRNGEERDHGAGPEHGVVYPSMLEHASSHAHLHHHHDRGMDIERRAAAVAQAIEPQRRAFGTHFSRDLGRRIEERRLMTGPGNLAAALGFASVPAGLRAAGEEHQEEEMEEEEGAPAAPGSRSLCRAERPLTRASSSPPFSSATHECLGARSSVASLPDRTLSSSSPSSSSLLSFTAVLHRGEHFSETQGANAQTLTHTRASALLGSPIRLTRPRRSRCVAERHPPSSASAGAPALTVVPSGVAAPATPLTRSTPSPPPSSRARPHEPPARSRRSDRRRGAFARRSPDTAAATDARPRLGSYEDSDSGGDGDSETHVSEQARVRSAPRSPTAGITSRCQRWLHKHRKLLALSIGQYAESVAPGQDALALGGATYEKLHLTAVASAGGGVLVSPCISSLGKDVSHPRSRSNSLSCSFSDKRRKRQFIPPSLDLGPSLFAASCATQNAASSDDATPPPTDATGCPSPSTGGIVHSQGAAALSSSPVAQHRAAQAAAAQDVHIFSAGSPLSHRAVIEPSSGWRSPDPTAPATLLLAPGPQAAMPPVGSDSAACRNNHSLDQPQAVPSSARSVQAIVRMQRDALQLFSEAVLEPSLSAPSSLDVLAPPVAPHSAPASAHPRRQQQVLQGQREARKCANGGLSGYGQLGLWPAPSPAPSLSPSPGPHERVSRAWLQSVQQATTACEVSSREASRVDRLPPKQPVFLQPRGRSAAAACVRAPNPGRMVGIASSRSQDFSLAGLSASASRRLLKKGLSLRHHASSPRIADPSDGEFSSISTTTTSSAAIEALIQQLKFPTQQEDGAAMFVNDLRDRHLHAHALLSN</sequence>
<keyword evidence="3" id="KW-1185">Reference proteome</keyword>
<feature type="compositionally biased region" description="Low complexity" evidence="1">
    <location>
        <begin position="429"/>
        <end position="438"/>
    </location>
</feature>
<feature type="region of interest" description="Disordered" evidence="1">
    <location>
        <begin position="407"/>
        <end position="538"/>
    </location>
</feature>
<dbReference type="GeneID" id="25265651"/>
<feature type="compositionally biased region" description="Polar residues" evidence="1">
    <location>
        <begin position="150"/>
        <end position="165"/>
    </location>
</feature>
<feature type="region of interest" description="Disordered" evidence="1">
    <location>
        <begin position="802"/>
        <end position="832"/>
    </location>
</feature>
<reference evidence="2 3" key="1">
    <citation type="submission" date="2014-05" db="EMBL/GenBank/DDBJ databases">
        <title>Draft genome sequence of a rare smut relative, Tilletiaria anomala UBC 951.</title>
        <authorList>
            <consortium name="DOE Joint Genome Institute"/>
            <person name="Toome M."/>
            <person name="Kuo A."/>
            <person name="Henrissat B."/>
            <person name="Lipzen A."/>
            <person name="Tritt A."/>
            <person name="Yoshinaga Y."/>
            <person name="Zane M."/>
            <person name="Barry K."/>
            <person name="Grigoriev I.V."/>
            <person name="Spatafora J.W."/>
            <person name="Aimea M.C."/>
        </authorList>
    </citation>
    <scope>NUCLEOTIDE SEQUENCE [LARGE SCALE GENOMIC DNA]</scope>
    <source>
        <strain evidence="2 3">UBC 951</strain>
    </source>
</reference>
<feature type="compositionally biased region" description="Basic and acidic residues" evidence="1">
    <location>
        <begin position="516"/>
        <end position="525"/>
    </location>
</feature>
<feature type="region of interest" description="Disordered" evidence="1">
    <location>
        <begin position="302"/>
        <end position="326"/>
    </location>
</feature>
<protein>
    <submittedName>
        <fullName evidence="2">Uncharacterized protein</fullName>
    </submittedName>
</protein>
<gene>
    <name evidence="2" type="ORF">K437DRAFT_262918</name>
</gene>
<proteinExistence type="predicted"/>
<dbReference type="AlphaFoldDB" id="A0A066VVE5"/>
<feature type="compositionally biased region" description="Low complexity" evidence="1">
    <location>
        <begin position="99"/>
        <end position="110"/>
    </location>
</feature>
<feature type="region of interest" description="Disordered" evidence="1">
    <location>
        <begin position="80"/>
        <end position="114"/>
    </location>
</feature>
<dbReference type="EMBL" id="JMSN01000042">
    <property type="protein sequence ID" value="KDN45441.1"/>
    <property type="molecule type" value="Genomic_DNA"/>
</dbReference>
<comment type="caution">
    <text evidence="2">The sequence shown here is derived from an EMBL/GenBank/DDBJ whole genome shotgun (WGS) entry which is preliminary data.</text>
</comment>
<feature type="compositionally biased region" description="Basic residues" evidence="1">
    <location>
        <begin position="474"/>
        <end position="485"/>
    </location>
</feature>